<dbReference type="PANTHER" id="PTHR46239">
    <property type="entry name" value="DNA REPAIR PROTEIN RAD51 HOMOLOG 3 RAD51C"/>
    <property type="match status" value="1"/>
</dbReference>
<dbReference type="PANTHER" id="PTHR46239:SF1">
    <property type="entry name" value="DNA REPAIR PROTEIN RAD51 HOMOLOG 3"/>
    <property type="match status" value="1"/>
</dbReference>
<evidence type="ECO:0000256" key="7">
    <source>
        <dbReference type="ARBA" id="ARBA00040674"/>
    </source>
</evidence>
<dbReference type="OrthoDB" id="1861185at2759"/>
<dbReference type="InterPro" id="IPR003593">
    <property type="entry name" value="AAA+_ATPase"/>
</dbReference>
<dbReference type="AlphaFoldDB" id="A0A835XHM0"/>
<evidence type="ECO:0000313" key="9">
    <source>
        <dbReference type="EMBL" id="KAG2482481.1"/>
    </source>
</evidence>
<dbReference type="GO" id="GO:0000707">
    <property type="term" value="P:meiotic DNA recombinase assembly"/>
    <property type="evidence" value="ECO:0007669"/>
    <property type="project" value="TreeGrafter"/>
</dbReference>
<dbReference type="GO" id="GO:0005657">
    <property type="term" value="C:replication fork"/>
    <property type="evidence" value="ECO:0007669"/>
    <property type="project" value="TreeGrafter"/>
</dbReference>
<dbReference type="SMART" id="SM00382">
    <property type="entry name" value="AAA"/>
    <property type="match status" value="1"/>
</dbReference>
<dbReference type="GO" id="GO:0005524">
    <property type="term" value="F:ATP binding"/>
    <property type="evidence" value="ECO:0007669"/>
    <property type="project" value="UniProtKB-KW"/>
</dbReference>
<organism evidence="9 10">
    <name type="scientific">Edaphochlamys debaryana</name>
    <dbReference type="NCBI Taxonomy" id="47281"/>
    <lineage>
        <taxon>Eukaryota</taxon>
        <taxon>Viridiplantae</taxon>
        <taxon>Chlorophyta</taxon>
        <taxon>core chlorophytes</taxon>
        <taxon>Chlorophyceae</taxon>
        <taxon>CS clade</taxon>
        <taxon>Chlamydomonadales</taxon>
        <taxon>Chlamydomonadales incertae sedis</taxon>
        <taxon>Edaphochlamys</taxon>
    </lineage>
</organism>
<dbReference type="InterPro" id="IPR016467">
    <property type="entry name" value="DNA_recomb/repair_RecA-like"/>
</dbReference>
<keyword evidence="10" id="KW-1185">Reference proteome</keyword>
<evidence type="ECO:0000256" key="5">
    <source>
        <dbReference type="ARBA" id="ARBA00023204"/>
    </source>
</evidence>
<evidence type="ECO:0000256" key="6">
    <source>
        <dbReference type="ARBA" id="ARBA00023242"/>
    </source>
</evidence>
<keyword evidence="4" id="KW-0067">ATP-binding</keyword>
<evidence type="ECO:0000313" key="10">
    <source>
        <dbReference type="Proteomes" id="UP000612055"/>
    </source>
</evidence>
<dbReference type="InterPro" id="IPR013632">
    <property type="entry name" value="Rad51_C"/>
</dbReference>
<dbReference type="Proteomes" id="UP000612055">
    <property type="component" value="Unassembled WGS sequence"/>
</dbReference>
<comment type="caution">
    <text evidence="9">The sequence shown here is derived from an EMBL/GenBank/DDBJ whole genome shotgun (WGS) entry which is preliminary data.</text>
</comment>
<dbReference type="GO" id="GO:0033063">
    <property type="term" value="C:Rad51B-Rad51C-Rad51D-XRCC2 complex"/>
    <property type="evidence" value="ECO:0007669"/>
    <property type="project" value="TreeGrafter"/>
</dbReference>
<dbReference type="InterPro" id="IPR027417">
    <property type="entry name" value="P-loop_NTPase"/>
</dbReference>
<dbReference type="GO" id="GO:0033065">
    <property type="term" value="C:Rad51C-XRCC3 complex"/>
    <property type="evidence" value="ECO:0007669"/>
    <property type="project" value="TreeGrafter"/>
</dbReference>
<evidence type="ECO:0000256" key="3">
    <source>
        <dbReference type="ARBA" id="ARBA00022763"/>
    </source>
</evidence>
<keyword evidence="5" id="KW-0234">DNA repair</keyword>
<dbReference type="Gene3D" id="3.40.50.300">
    <property type="entry name" value="P-loop containing nucleotide triphosphate hydrolases"/>
    <property type="match status" value="1"/>
</dbReference>
<evidence type="ECO:0000256" key="1">
    <source>
        <dbReference type="ARBA" id="ARBA00004123"/>
    </source>
</evidence>
<proteinExistence type="predicted"/>
<accession>A0A835XHM0</accession>
<keyword evidence="2" id="KW-0547">Nucleotide-binding</keyword>
<dbReference type="GO" id="GO:0000400">
    <property type="term" value="F:four-way junction DNA binding"/>
    <property type="evidence" value="ECO:0007669"/>
    <property type="project" value="TreeGrafter"/>
</dbReference>
<feature type="domain" description="RecA family profile 1" evidence="8">
    <location>
        <begin position="97"/>
        <end position="294"/>
    </location>
</feature>
<dbReference type="InterPro" id="IPR020588">
    <property type="entry name" value="RecA_ATP-bd"/>
</dbReference>
<evidence type="ECO:0000256" key="4">
    <source>
        <dbReference type="ARBA" id="ARBA00022840"/>
    </source>
</evidence>
<dbReference type="EMBL" id="JAEHOE010000219">
    <property type="protein sequence ID" value="KAG2482481.1"/>
    <property type="molecule type" value="Genomic_DNA"/>
</dbReference>
<evidence type="ECO:0000259" key="8">
    <source>
        <dbReference type="PROSITE" id="PS50162"/>
    </source>
</evidence>
<dbReference type="PROSITE" id="PS50162">
    <property type="entry name" value="RECA_2"/>
    <property type="match status" value="1"/>
</dbReference>
<dbReference type="CDD" id="cd19492">
    <property type="entry name" value="Rad51C"/>
    <property type="match status" value="1"/>
</dbReference>
<dbReference type="SUPFAM" id="SSF52540">
    <property type="entry name" value="P-loop containing nucleoside triphosphate hydrolases"/>
    <property type="match status" value="1"/>
</dbReference>
<gene>
    <name evidence="9" type="ORF">HYH03_018588</name>
</gene>
<dbReference type="Pfam" id="PF08423">
    <property type="entry name" value="Rad51"/>
    <property type="match status" value="2"/>
</dbReference>
<dbReference type="GO" id="GO:0008821">
    <property type="term" value="F:crossover junction DNA endonuclease activity"/>
    <property type="evidence" value="ECO:0007669"/>
    <property type="project" value="TreeGrafter"/>
</dbReference>
<protein>
    <recommendedName>
        <fullName evidence="7">DNA repair protein RAD51 homolog 3</fullName>
    </recommendedName>
</protein>
<comment type="subcellular location">
    <subcellularLocation>
        <location evidence="1">Nucleus</location>
    </subcellularLocation>
</comment>
<dbReference type="PIRSF" id="PIRSF005856">
    <property type="entry name" value="Rad51"/>
    <property type="match status" value="1"/>
</dbReference>
<keyword evidence="3" id="KW-0227">DNA damage</keyword>
<name>A0A835XHM0_9CHLO</name>
<dbReference type="GO" id="GO:0140664">
    <property type="term" value="F:ATP-dependent DNA damage sensor activity"/>
    <property type="evidence" value="ECO:0007669"/>
    <property type="project" value="InterPro"/>
</dbReference>
<dbReference type="InterPro" id="IPR052093">
    <property type="entry name" value="HR_Repair_Mediator"/>
</dbReference>
<sequence>MSRRQEVVSLPLPPHLRNRLLEAGFTHTGDLERAGGALGLAKEVGITPAEAHDVLQLLGLGAGTGRGAAGPAGPGAGAAGWGTGAVSAAELLAEAEARPPVVTLCRELDGLLGGGVAVGGVTEFCGEPGVGKTQLGLQLSVSAQLPAALNGPQGQVVYVDTEGSFMVERCVDIAEGAVRHVRALAEAQAAQGRPQLADALRSGAVPYDVEGLLRGIHYFRIHDVTEQLALVTSLPRFLQLYPQVRLVVFDSITFHFRQDMSDMAQRTRLVTAMAQQLISAAQTYGVAVVLMNQVTTKFLEGGGTKMVPALGESWGHAASTRVMLYWGQDHERHAALFKSPCLPPGDVAYAVTTDGIRSLRRR</sequence>
<dbReference type="GO" id="GO:0007131">
    <property type="term" value="P:reciprocal meiotic recombination"/>
    <property type="evidence" value="ECO:0007669"/>
    <property type="project" value="TreeGrafter"/>
</dbReference>
<keyword evidence="6" id="KW-0539">Nucleus</keyword>
<reference evidence="9" key="1">
    <citation type="journal article" date="2020" name="bioRxiv">
        <title>Comparative genomics of Chlamydomonas.</title>
        <authorList>
            <person name="Craig R.J."/>
            <person name="Hasan A.R."/>
            <person name="Ness R.W."/>
            <person name="Keightley P.D."/>
        </authorList>
    </citation>
    <scope>NUCLEOTIDE SEQUENCE</scope>
    <source>
        <strain evidence="9">CCAP 11/70</strain>
    </source>
</reference>
<evidence type="ECO:0000256" key="2">
    <source>
        <dbReference type="ARBA" id="ARBA00022741"/>
    </source>
</evidence>